<evidence type="ECO:0000256" key="1">
    <source>
        <dbReference type="SAM" id="SignalP"/>
    </source>
</evidence>
<comment type="caution">
    <text evidence="2">The sequence shown here is derived from an EMBL/GenBank/DDBJ whole genome shotgun (WGS) entry which is preliminary data.</text>
</comment>
<proteinExistence type="predicted"/>
<dbReference type="AlphaFoldDB" id="A0AAV2I5T9"/>
<organism evidence="2 3">
    <name type="scientific">Lymnaea stagnalis</name>
    <name type="common">Great pond snail</name>
    <name type="synonym">Helix stagnalis</name>
    <dbReference type="NCBI Taxonomy" id="6523"/>
    <lineage>
        <taxon>Eukaryota</taxon>
        <taxon>Metazoa</taxon>
        <taxon>Spiralia</taxon>
        <taxon>Lophotrochozoa</taxon>
        <taxon>Mollusca</taxon>
        <taxon>Gastropoda</taxon>
        <taxon>Heterobranchia</taxon>
        <taxon>Euthyneura</taxon>
        <taxon>Panpulmonata</taxon>
        <taxon>Hygrophila</taxon>
        <taxon>Lymnaeoidea</taxon>
        <taxon>Lymnaeidae</taxon>
        <taxon>Lymnaea</taxon>
    </lineage>
</organism>
<sequence length="202" mass="22180">MRILLPLLVLYSSSIDGQICSQPRLGLSIQFCQKCGSPGLDDFCIKRYGKCGTYTVAVGNTGYGNLGGPAGLPPHGYYSGFTNGLPSSCAELVRVASAIPNSALQTSSFTVYSQTGDWGASLPRVFFNPLVAQFLNVQYPLHHCLENNAGFPNKVWNYANPYKPNLNNLRLDSFYFNANGNNTWSYQCYCDYCSRCQQCTNG</sequence>
<dbReference type="Proteomes" id="UP001497497">
    <property type="component" value="Unassembled WGS sequence"/>
</dbReference>
<evidence type="ECO:0000313" key="3">
    <source>
        <dbReference type="Proteomes" id="UP001497497"/>
    </source>
</evidence>
<accession>A0AAV2I5T9</accession>
<evidence type="ECO:0000313" key="2">
    <source>
        <dbReference type="EMBL" id="CAL1541307.1"/>
    </source>
</evidence>
<gene>
    <name evidence="2" type="ORF">GSLYS_00014913001</name>
</gene>
<feature type="signal peptide" evidence="1">
    <location>
        <begin position="1"/>
        <end position="17"/>
    </location>
</feature>
<keyword evidence="3" id="KW-1185">Reference proteome</keyword>
<protein>
    <submittedName>
        <fullName evidence="2">Uncharacterized protein</fullName>
    </submittedName>
</protein>
<keyword evidence="1" id="KW-0732">Signal</keyword>
<feature type="chain" id="PRO_5043707640" evidence="1">
    <location>
        <begin position="18"/>
        <end position="202"/>
    </location>
</feature>
<name>A0AAV2I5T9_LYMST</name>
<reference evidence="2 3" key="1">
    <citation type="submission" date="2024-04" db="EMBL/GenBank/DDBJ databases">
        <authorList>
            <consortium name="Genoscope - CEA"/>
            <person name="William W."/>
        </authorList>
    </citation>
    <scope>NUCLEOTIDE SEQUENCE [LARGE SCALE GENOMIC DNA]</scope>
</reference>
<dbReference type="EMBL" id="CAXITT010000424">
    <property type="protein sequence ID" value="CAL1541307.1"/>
    <property type="molecule type" value="Genomic_DNA"/>
</dbReference>